<comment type="caution">
    <text evidence="2">The sequence shown here is derived from an EMBL/GenBank/DDBJ whole genome shotgun (WGS) entry which is preliminary data.</text>
</comment>
<dbReference type="EMBL" id="BFAA01000319">
    <property type="protein sequence ID" value="GCB70973.1"/>
    <property type="molecule type" value="Genomic_DNA"/>
</dbReference>
<name>A0A401PCW3_SCYTO</name>
<reference evidence="2 3" key="1">
    <citation type="journal article" date="2018" name="Nat. Ecol. Evol.">
        <title>Shark genomes provide insights into elasmobranch evolution and the origin of vertebrates.</title>
        <authorList>
            <person name="Hara Y"/>
            <person name="Yamaguchi K"/>
            <person name="Onimaru K"/>
            <person name="Kadota M"/>
            <person name="Koyanagi M"/>
            <person name="Keeley SD"/>
            <person name="Tatsumi K"/>
            <person name="Tanaka K"/>
            <person name="Motone F"/>
            <person name="Kageyama Y"/>
            <person name="Nozu R"/>
            <person name="Adachi N"/>
            <person name="Nishimura O"/>
            <person name="Nakagawa R"/>
            <person name="Tanegashima C"/>
            <person name="Kiyatake I"/>
            <person name="Matsumoto R"/>
            <person name="Murakumo K"/>
            <person name="Nishida K"/>
            <person name="Terakita A"/>
            <person name="Kuratani S"/>
            <person name="Sato K"/>
            <person name="Hyodo S Kuraku.S."/>
        </authorList>
    </citation>
    <scope>NUCLEOTIDE SEQUENCE [LARGE SCALE GENOMIC DNA]</scope>
</reference>
<proteinExistence type="predicted"/>
<feature type="non-terminal residue" evidence="2">
    <location>
        <position position="1"/>
    </location>
</feature>
<evidence type="ECO:0000313" key="2">
    <source>
        <dbReference type="EMBL" id="GCB70973.1"/>
    </source>
</evidence>
<organism evidence="2 3">
    <name type="scientific">Scyliorhinus torazame</name>
    <name type="common">Cloudy catshark</name>
    <name type="synonym">Catulus torazame</name>
    <dbReference type="NCBI Taxonomy" id="75743"/>
    <lineage>
        <taxon>Eukaryota</taxon>
        <taxon>Metazoa</taxon>
        <taxon>Chordata</taxon>
        <taxon>Craniata</taxon>
        <taxon>Vertebrata</taxon>
        <taxon>Chondrichthyes</taxon>
        <taxon>Elasmobranchii</taxon>
        <taxon>Galeomorphii</taxon>
        <taxon>Galeoidea</taxon>
        <taxon>Carcharhiniformes</taxon>
        <taxon>Scyliorhinidae</taxon>
        <taxon>Scyliorhinus</taxon>
    </lineage>
</organism>
<sequence length="76" mass="8346">TCGFGVCVCACVLLSRLINRLQVKQDDEISYCHAGVVLPCIHFKCIPVVDELPFKGAFPSKPARILWSQQVVSVQA</sequence>
<feature type="signal peptide" evidence="1">
    <location>
        <begin position="1"/>
        <end position="20"/>
    </location>
</feature>
<keyword evidence="1" id="KW-0732">Signal</keyword>
<protein>
    <submittedName>
        <fullName evidence="2">Uncharacterized protein</fullName>
    </submittedName>
</protein>
<evidence type="ECO:0000313" key="3">
    <source>
        <dbReference type="Proteomes" id="UP000288216"/>
    </source>
</evidence>
<dbReference type="Proteomes" id="UP000288216">
    <property type="component" value="Unassembled WGS sequence"/>
</dbReference>
<keyword evidence="3" id="KW-1185">Reference proteome</keyword>
<dbReference type="AlphaFoldDB" id="A0A401PCW3"/>
<gene>
    <name evidence="2" type="ORF">scyTo_0001421</name>
</gene>
<evidence type="ECO:0000256" key="1">
    <source>
        <dbReference type="SAM" id="SignalP"/>
    </source>
</evidence>
<accession>A0A401PCW3</accession>
<feature type="chain" id="PRO_5019108142" evidence="1">
    <location>
        <begin position="21"/>
        <end position="76"/>
    </location>
</feature>